<sequence>MQMKCGRPQRELLLCISQSSQCLFSSRSKINYLWGGRQRC</sequence>
<accession>A0A0E9T0I4</accession>
<dbReference type="EMBL" id="GBXM01062147">
    <property type="protein sequence ID" value="JAH46430.1"/>
    <property type="molecule type" value="Transcribed_RNA"/>
</dbReference>
<protein>
    <submittedName>
        <fullName evidence="1">Uncharacterized protein</fullName>
    </submittedName>
</protein>
<proteinExistence type="predicted"/>
<reference evidence="1" key="2">
    <citation type="journal article" date="2015" name="Fish Shellfish Immunol.">
        <title>Early steps in the European eel (Anguilla anguilla)-Vibrio vulnificus interaction in the gills: Role of the RtxA13 toxin.</title>
        <authorList>
            <person name="Callol A."/>
            <person name="Pajuelo D."/>
            <person name="Ebbesson L."/>
            <person name="Teles M."/>
            <person name="MacKenzie S."/>
            <person name="Amaro C."/>
        </authorList>
    </citation>
    <scope>NUCLEOTIDE SEQUENCE</scope>
</reference>
<name>A0A0E9T0I4_ANGAN</name>
<evidence type="ECO:0000313" key="1">
    <source>
        <dbReference type="EMBL" id="JAH46430.1"/>
    </source>
</evidence>
<organism evidence="1">
    <name type="scientific">Anguilla anguilla</name>
    <name type="common">European freshwater eel</name>
    <name type="synonym">Muraena anguilla</name>
    <dbReference type="NCBI Taxonomy" id="7936"/>
    <lineage>
        <taxon>Eukaryota</taxon>
        <taxon>Metazoa</taxon>
        <taxon>Chordata</taxon>
        <taxon>Craniata</taxon>
        <taxon>Vertebrata</taxon>
        <taxon>Euteleostomi</taxon>
        <taxon>Actinopterygii</taxon>
        <taxon>Neopterygii</taxon>
        <taxon>Teleostei</taxon>
        <taxon>Anguilliformes</taxon>
        <taxon>Anguillidae</taxon>
        <taxon>Anguilla</taxon>
    </lineage>
</organism>
<reference evidence="1" key="1">
    <citation type="submission" date="2014-11" db="EMBL/GenBank/DDBJ databases">
        <authorList>
            <person name="Amaro Gonzalez C."/>
        </authorList>
    </citation>
    <scope>NUCLEOTIDE SEQUENCE</scope>
</reference>
<dbReference type="AlphaFoldDB" id="A0A0E9T0I4"/>